<feature type="transmembrane region" description="Helical" evidence="1">
    <location>
        <begin position="133"/>
        <end position="154"/>
    </location>
</feature>
<keyword evidence="1" id="KW-1133">Transmembrane helix</keyword>
<keyword evidence="1" id="KW-0472">Membrane</keyword>
<feature type="transmembrane region" description="Helical" evidence="1">
    <location>
        <begin position="20"/>
        <end position="40"/>
    </location>
</feature>
<feature type="transmembrane region" description="Helical" evidence="1">
    <location>
        <begin position="212"/>
        <end position="237"/>
    </location>
</feature>
<dbReference type="EMBL" id="KN839872">
    <property type="protein sequence ID" value="KIJ60435.1"/>
    <property type="molecule type" value="Genomic_DNA"/>
</dbReference>
<feature type="transmembrane region" description="Helical" evidence="1">
    <location>
        <begin position="52"/>
        <end position="73"/>
    </location>
</feature>
<dbReference type="HOGENOM" id="CLU_044614_0_0_1"/>
<dbReference type="OrthoDB" id="2796825at2759"/>
<proteinExistence type="predicted"/>
<sequence>MSTGGSGPFFQNSFYVGNTFNAILYGVELVLYFQTMQALWRGPKRRRSDKFFMFFSTMLLFCITVYVATQSIIAQEMWVVHPNWPGGAAGYFDEYISAWYETFGSSASILLQLMSDGLLIYRCWTVWCGNWRVIMFPALLWLASFVFGILELYASGSPNANFFAGFAAHIGVAYFSLTIGLNVITTSIICARIISYGRKMNKELGAEFSATYFTAVSIIVESALPYTLFGIAFLVAFGLESEFSVLLLSIYGMFTCVSPQMLILRVAEGRAWTRETGTHQATALAFPAHNTSEFGATNFTSPSDIENGSAIHLGGLSSSEQLGKSVKMEA</sequence>
<evidence type="ECO:0000313" key="3">
    <source>
        <dbReference type="Proteomes" id="UP000053820"/>
    </source>
</evidence>
<evidence type="ECO:0000256" key="1">
    <source>
        <dbReference type="SAM" id="Phobius"/>
    </source>
</evidence>
<gene>
    <name evidence="2" type="ORF">HYDPIDRAFT_98719</name>
</gene>
<name>A0A0C9VRH8_9AGAM</name>
<reference evidence="2 3" key="1">
    <citation type="submission" date="2014-04" db="EMBL/GenBank/DDBJ databases">
        <title>Evolutionary Origins and Diversification of the Mycorrhizal Mutualists.</title>
        <authorList>
            <consortium name="DOE Joint Genome Institute"/>
            <consortium name="Mycorrhizal Genomics Consortium"/>
            <person name="Kohler A."/>
            <person name="Kuo A."/>
            <person name="Nagy L.G."/>
            <person name="Floudas D."/>
            <person name="Copeland A."/>
            <person name="Barry K.W."/>
            <person name="Cichocki N."/>
            <person name="Veneault-Fourrey C."/>
            <person name="LaButti K."/>
            <person name="Lindquist E.A."/>
            <person name="Lipzen A."/>
            <person name="Lundell T."/>
            <person name="Morin E."/>
            <person name="Murat C."/>
            <person name="Riley R."/>
            <person name="Ohm R."/>
            <person name="Sun H."/>
            <person name="Tunlid A."/>
            <person name="Henrissat B."/>
            <person name="Grigoriev I.V."/>
            <person name="Hibbett D.S."/>
            <person name="Martin F."/>
        </authorList>
    </citation>
    <scope>NUCLEOTIDE SEQUENCE [LARGE SCALE GENOMIC DNA]</scope>
    <source>
        <strain evidence="2 3">MD-312</strain>
    </source>
</reference>
<organism evidence="2 3">
    <name type="scientific">Hydnomerulius pinastri MD-312</name>
    <dbReference type="NCBI Taxonomy" id="994086"/>
    <lineage>
        <taxon>Eukaryota</taxon>
        <taxon>Fungi</taxon>
        <taxon>Dikarya</taxon>
        <taxon>Basidiomycota</taxon>
        <taxon>Agaricomycotina</taxon>
        <taxon>Agaricomycetes</taxon>
        <taxon>Agaricomycetidae</taxon>
        <taxon>Boletales</taxon>
        <taxon>Boletales incertae sedis</taxon>
        <taxon>Leucogyrophana</taxon>
    </lineage>
</organism>
<feature type="transmembrane region" description="Helical" evidence="1">
    <location>
        <begin position="103"/>
        <end position="121"/>
    </location>
</feature>
<keyword evidence="1" id="KW-0812">Transmembrane</keyword>
<keyword evidence="3" id="KW-1185">Reference proteome</keyword>
<evidence type="ECO:0000313" key="2">
    <source>
        <dbReference type="EMBL" id="KIJ60435.1"/>
    </source>
</evidence>
<dbReference type="AlphaFoldDB" id="A0A0C9VRH8"/>
<protein>
    <submittedName>
        <fullName evidence="2">Unplaced genomic scaffold scaffold_38, whole genome shotgun sequence</fullName>
    </submittedName>
</protein>
<accession>A0A0C9VRH8</accession>
<feature type="transmembrane region" description="Helical" evidence="1">
    <location>
        <begin position="166"/>
        <end position="191"/>
    </location>
</feature>
<feature type="transmembrane region" description="Helical" evidence="1">
    <location>
        <begin position="243"/>
        <end position="264"/>
    </location>
</feature>
<dbReference type="Proteomes" id="UP000053820">
    <property type="component" value="Unassembled WGS sequence"/>
</dbReference>